<dbReference type="EMBL" id="ML976988">
    <property type="protein sequence ID" value="KAF1957869.1"/>
    <property type="molecule type" value="Genomic_DNA"/>
</dbReference>
<name>A0A6A5U1P4_9PLEO</name>
<evidence type="ECO:0000313" key="3">
    <source>
        <dbReference type="Proteomes" id="UP000800035"/>
    </source>
</evidence>
<sequence>MPSHQSSRYEHFQPPPPIRTATGGSQKSQSSGTGSPDMLSPTSTFSRSSRSPTSPTEESFFGAITSRIRGRSHSRARAAAASRKRSKSPLVMPPEHFPPTSTNASPTSQTYVPSSRPKQSRHVSTPSQGSIGSTSSKVTRPSLQSTSRRSTNSSDMWRGRHSNSWLFNDFSVTEQAKDLLTRRRK</sequence>
<proteinExistence type="predicted"/>
<feature type="compositionally biased region" description="Low complexity" evidence="1">
    <location>
        <begin position="22"/>
        <end position="60"/>
    </location>
</feature>
<protein>
    <submittedName>
        <fullName evidence="2">Uncharacterized protein</fullName>
    </submittedName>
</protein>
<organism evidence="2 3">
    <name type="scientific">Byssothecium circinans</name>
    <dbReference type="NCBI Taxonomy" id="147558"/>
    <lineage>
        <taxon>Eukaryota</taxon>
        <taxon>Fungi</taxon>
        <taxon>Dikarya</taxon>
        <taxon>Ascomycota</taxon>
        <taxon>Pezizomycotina</taxon>
        <taxon>Dothideomycetes</taxon>
        <taxon>Pleosporomycetidae</taxon>
        <taxon>Pleosporales</taxon>
        <taxon>Massarineae</taxon>
        <taxon>Massarinaceae</taxon>
        <taxon>Byssothecium</taxon>
    </lineage>
</organism>
<keyword evidence="3" id="KW-1185">Reference proteome</keyword>
<feature type="compositionally biased region" description="Polar residues" evidence="1">
    <location>
        <begin position="99"/>
        <end position="155"/>
    </location>
</feature>
<evidence type="ECO:0000313" key="2">
    <source>
        <dbReference type="EMBL" id="KAF1957869.1"/>
    </source>
</evidence>
<dbReference type="AlphaFoldDB" id="A0A6A5U1P4"/>
<evidence type="ECO:0000256" key="1">
    <source>
        <dbReference type="SAM" id="MobiDB-lite"/>
    </source>
</evidence>
<dbReference type="OrthoDB" id="5089392at2759"/>
<reference evidence="2" key="1">
    <citation type="journal article" date="2020" name="Stud. Mycol.">
        <title>101 Dothideomycetes genomes: a test case for predicting lifestyles and emergence of pathogens.</title>
        <authorList>
            <person name="Haridas S."/>
            <person name="Albert R."/>
            <person name="Binder M."/>
            <person name="Bloem J."/>
            <person name="Labutti K."/>
            <person name="Salamov A."/>
            <person name="Andreopoulos B."/>
            <person name="Baker S."/>
            <person name="Barry K."/>
            <person name="Bills G."/>
            <person name="Bluhm B."/>
            <person name="Cannon C."/>
            <person name="Castanera R."/>
            <person name="Culley D."/>
            <person name="Daum C."/>
            <person name="Ezra D."/>
            <person name="Gonzalez J."/>
            <person name="Henrissat B."/>
            <person name="Kuo A."/>
            <person name="Liang C."/>
            <person name="Lipzen A."/>
            <person name="Lutzoni F."/>
            <person name="Magnuson J."/>
            <person name="Mondo S."/>
            <person name="Nolan M."/>
            <person name="Ohm R."/>
            <person name="Pangilinan J."/>
            <person name="Park H.-J."/>
            <person name="Ramirez L."/>
            <person name="Alfaro M."/>
            <person name="Sun H."/>
            <person name="Tritt A."/>
            <person name="Yoshinaga Y."/>
            <person name="Zwiers L.-H."/>
            <person name="Turgeon B."/>
            <person name="Goodwin S."/>
            <person name="Spatafora J."/>
            <person name="Crous P."/>
            <person name="Grigoriev I."/>
        </authorList>
    </citation>
    <scope>NUCLEOTIDE SEQUENCE</scope>
    <source>
        <strain evidence="2">CBS 675.92</strain>
    </source>
</reference>
<accession>A0A6A5U1P4</accession>
<dbReference type="Proteomes" id="UP000800035">
    <property type="component" value="Unassembled WGS sequence"/>
</dbReference>
<feature type="region of interest" description="Disordered" evidence="1">
    <location>
        <begin position="1"/>
        <end position="161"/>
    </location>
</feature>
<gene>
    <name evidence="2" type="ORF">CC80DRAFT_35179</name>
</gene>
<feature type="compositionally biased region" description="Basic residues" evidence="1">
    <location>
        <begin position="68"/>
        <end position="87"/>
    </location>
</feature>